<dbReference type="HOGENOM" id="CLU_020336_7_3_6"/>
<accession>S3NUV7</accession>
<evidence type="ECO:0000313" key="3">
    <source>
        <dbReference type="Proteomes" id="UP000014568"/>
    </source>
</evidence>
<dbReference type="eggNOG" id="COG0596">
    <property type="taxonomic scope" value="Bacteria"/>
</dbReference>
<dbReference type="Pfam" id="PF00561">
    <property type="entry name" value="Abhydrolase_1"/>
    <property type="match status" value="1"/>
</dbReference>
<dbReference type="InterPro" id="IPR000073">
    <property type="entry name" value="AB_hydrolase_1"/>
</dbReference>
<organism evidence="2 3">
    <name type="scientific">Acinetobacter rudis CIP 110305</name>
    <dbReference type="NCBI Taxonomy" id="421052"/>
    <lineage>
        <taxon>Bacteria</taxon>
        <taxon>Pseudomonadati</taxon>
        <taxon>Pseudomonadota</taxon>
        <taxon>Gammaproteobacteria</taxon>
        <taxon>Moraxellales</taxon>
        <taxon>Moraxellaceae</taxon>
        <taxon>Acinetobacter</taxon>
    </lineage>
</organism>
<dbReference type="PATRIC" id="fig|421052.3.peg.3410"/>
<keyword evidence="3" id="KW-1185">Reference proteome</keyword>
<evidence type="ECO:0000313" key="2">
    <source>
        <dbReference type="EMBL" id="EPF70451.1"/>
    </source>
</evidence>
<comment type="caution">
    <text evidence="2">The sequence shown here is derived from an EMBL/GenBank/DDBJ whole genome shotgun (WGS) entry which is preliminary data.</text>
</comment>
<name>S3NUV7_9GAMM</name>
<dbReference type="SUPFAM" id="SSF53474">
    <property type="entry name" value="alpha/beta-Hydrolases"/>
    <property type="match status" value="1"/>
</dbReference>
<protein>
    <recommendedName>
        <fullName evidence="1">AB hydrolase-1 domain-containing protein</fullName>
    </recommendedName>
</protein>
<dbReference type="RefSeq" id="WP_016657837.1">
    <property type="nucleotide sequence ID" value="NZ_KE340355.1"/>
</dbReference>
<feature type="domain" description="AB hydrolase-1" evidence="1">
    <location>
        <begin position="28"/>
        <end position="272"/>
    </location>
</feature>
<dbReference type="PANTHER" id="PTHR43329">
    <property type="entry name" value="EPOXIDE HYDROLASE"/>
    <property type="match status" value="1"/>
</dbReference>
<dbReference type="EMBL" id="ATGI01000038">
    <property type="protein sequence ID" value="EPF70451.1"/>
    <property type="molecule type" value="Genomic_DNA"/>
</dbReference>
<dbReference type="OrthoDB" id="9780765at2"/>
<dbReference type="InterPro" id="IPR029058">
    <property type="entry name" value="AB_hydrolase_fold"/>
</dbReference>
<proteinExistence type="predicted"/>
<sequence length="292" mass="33867">MQTNQHWIKTQDGQQLNAMTWGHPDKEALVLVHGYPDNQEVWQPIINELMQDFYIVTYDVRGAGQSSVPKRIRDYSLARLSQDLACVTQELLADRRYHLVAHDWGSIQSWESVTDPEFKSRILSYTTLSGPCLDHAAFWLREQFQQNKPQFFQQLTKSWYIAAFQLPLLAPTVWQFFNAERWGKVLSRLEKTDDLPLNQNIAHDGRYGVALYRANFAARLLKPRKRHAQCPVQAIVLKRDNFVSPALIDELPKWVNDLERVELDANHWAILSRAPEIAALIADFAQRHQHTA</sequence>
<gene>
    <name evidence="2" type="ORF">F945_03477</name>
</gene>
<dbReference type="Proteomes" id="UP000014568">
    <property type="component" value="Unassembled WGS sequence"/>
</dbReference>
<dbReference type="Gene3D" id="3.40.50.1820">
    <property type="entry name" value="alpha/beta hydrolase"/>
    <property type="match status" value="1"/>
</dbReference>
<dbReference type="STRING" id="632955.GCA_000829675_00222"/>
<reference evidence="2 3" key="1">
    <citation type="submission" date="2013-06" db="EMBL/GenBank/DDBJ databases">
        <title>The Genome Sequence of Acinetobacter rudis CIP 110305.</title>
        <authorList>
            <consortium name="The Broad Institute Genome Sequencing Platform"/>
            <consortium name="The Broad Institute Genome Sequencing Center for Infectious Disease"/>
            <person name="Cerqueira G."/>
            <person name="Feldgarden M."/>
            <person name="Courvalin P."/>
            <person name="Perichon B."/>
            <person name="Grillot-Courvalin C."/>
            <person name="Clermont D."/>
            <person name="Rocha E."/>
            <person name="Yoon E.-J."/>
            <person name="Nemec A."/>
            <person name="Young S.K."/>
            <person name="Zeng Q."/>
            <person name="Gargeya S."/>
            <person name="Fitzgerald M."/>
            <person name="Abouelleil A."/>
            <person name="Alvarado L."/>
            <person name="Berlin A.M."/>
            <person name="Chapman S.B."/>
            <person name="Dewar J."/>
            <person name="Goldberg J."/>
            <person name="Griggs A."/>
            <person name="Gujja S."/>
            <person name="Hansen M."/>
            <person name="Howarth C."/>
            <person name="Imamovic A."/>
            <person name="Larimer J."/>
            <person name="McCowan C."/>
            <person name="Murphy C."/>
            <person name="Pearson M."/>
            <person name="Priest M."/>
            <person name="Roberts A."/>
            <person name="Saif S."/>
            <person name="Shea T."/>
            <person name="Sykes S."/>
            <person name="Wortman J."/>
            <person name="Nusbaum C."/>
            <person name="Birren B."/>
        </authorList>
    </citation>
    <scope>NUCLEOTIDE SEQUENCE [LARGE SCALE GENOMIC DNA]</scope>
    <source>
        <strain evidence="2 3">CIP 110305</strain>
    </source>
</reference>
<evidence type="ECO:0000259" key="1">
    <source>
        <dbReference type="Pfam" id="PF00561"/>
    </source>
</evidence>
<dbReference type="AlphaFoldDB" id="S3NUV7"/>